<evidence type="ECO:0000256" key="5">
    <source>
        <dbReference type="ARBA" id="ARBA00022741"/>
    </source>
</evidence>
<dbReference type="PANTHER" id="PTHR42853:SF3">
    <property type="entry name" value="ACETYL-COENZYME A CARBOXYLASE CARBOXYL TRANSFERASE SUBUNIT ALPHA, CHLOROPLASTIC"/>
    <property type="match status" value="1"/>
</dbReference>
<dbReference type="PANTHER" id="PTHR42853">
    <property type="entry name" value="ACETYL-COENZYME A CARBOXYLASE CARBOXYL TRANSFERASE SUBUNIT ALPHA"/>
    <property type="match status" value="1"/>
</dbReference>
<keyword evidence="5" id="KW-0547">Nucleotide-binding</keyword>
<comment type="catalytic activity">
    <reaction evidence="10">
        <text>N(6)-carboxybiotinyl-L-lysyl-[protein] + acetyl-CoA = N(6)-biotinyl-L-lysyl-[protein] + malonyl-CoA</text>
        <dbReference type="Rhea" id="RHEA:54728"/>
        <dbReference type="Rhea" id="RHEA-COMP:10505"/>
        <dbReference type="Rhea" id="RHEA-COMP:10506"/>
        <dbReference type="ChEBI" id="CHEBI:57288"/>
        <dbReference type="ChEBI" id="CHEBI:57384"/>
        <dbReference type="ChEBI" id="CHEBI:83144"/>
        <dbReference type="ChEBI" id="CHEBI:83145"/>
        <dbReference type="EC" id="2.1.3.15"/>
    </reaction>
</comment>
<dbReference type="NCBIfam" id="NF004344">
    <property type="entry name" value="PRK05724.1"/>
    <property type="match status" value="1"/>
</dbReference>
<dbReference type="NCBIfam" id="TIGR00513">
    <property type="entry name" value="accA"/>
    <property type="match status" value="1"/>
</dbReference>
<dbReference type="InterPro" id="IPR001095">
    <property type="entry name" value="Acetyl_CoA_COase_a_su"/>
</dbReference>
<dbReference type="PROSITE" id="PS50989">
    <property type="entry name" value="COA_CT_CTER"/>
    <property type="match status" value="1"/>
</dbReference>
<evidence type="ECO:0000256" key="1">
    <source>
        <dbReference type="ARBA" id="ARBA00004956"/>
    </source>
</evidence>
<dbReference type="GO" id="GO:0016743">
    <property type="term" value="F:carboxyl- or carbamoyltransferase activity"/>
    <property type="evidence" value="ECO:0007669"/>
    <property type="project" value="InterPro"/>
</dbReference>
<dbReference type="GO" id="GO:0003989">
    <property type="term" value="F:acetyl-CoA carboxylase activity"/>
    <property type="evidence" value="ECO:0007669"/>
    <property type="project" value="InterPro"/>
</dbReference>
<evidence type="ECO:0000313" key="15">
    <source>
        <dbReference type="Proteomes" id="UP001372338"/>
    </source>
</evidence>
<comment type="caution">
    <text evidence="14">The sequence shown here is derived from an EMBL/GenBank/DDBJ whole genome shotgun (WGS) entry which is preliminary data.</text>
</comment>
<keyword evidence="7" id="KW-0067">ATP-binding</keyword>
<name>A0AAN9EGX2_CROPI</name>
<dbReference type="Pfam" id="PF03255">
    <property type="entry name" value="ACCA"/>
    <property type="match status" value="1"/>
</dbReference>
<organism evidence="14 15">
    <name type="scientific">Crotalaria pallida</name>
    <name type="common">Smooth rattlebox</name>
    <name type="synonym">Crotalaria striata</name>
    <dbReference type="NCBI Taxonomy" id="3830"/>
    <lineage>
        <taxon>Eukaryota</taxon>
        <taxon>Viridiplantae</taxon>
        <taxon>Streptophyta</taxon>
        <taxon>Embryophyta</taxon>
        <taxon>Tracheophyta</taxon>
        <taxon>Spermatophyta</taxon>
        <taxon>Magnoliopsida</taxon>
        <taxon>eudicotyledons</taxon>
        <taxon>Gunneridae</taxon>
        <taxon>Pentapetalae</taxon>
        <taxon>rosids</taxon>
        <taxon>fabids</taxon>
        <taxon>Fabales</taxon>
        <taxon>Fabaceae</taxon>
        <taxon>Papilionoideae</taxon>
        <taxon>50 kb inversion clade</taxon>
        <taxon>genistoids sensu lato</taxon>
        <taxon>core genistoids</taxon>
        <taxon>Crotalarieae</taxon>
        <taxon>Crotalaria</taxon>
    </lineage>
</organism>
<feature type="region of interest" description="Disordered" evidence="12">
    <location>
        <begin position="724"/>
        <end position="759"/>
    </location>
</feature>
<evidence type="ECO:0000259" key="13">
    <source>
        <dbReference type="PROSITE" id="PS50989"/>
    </source>
</evidence>
<evidence type="ECO:0000256" key="10">
    <source>
        <dbReference type="ARBA" id="ARBA00049152"/>
    </source>
</evidence>
<protein>
    <recommendedName>
        <fullName evidence="2">acetyl-CoA carboxytransferase</fullName>
        <ecNumber evidence="2">2.1.3.15</ecNumber>
    </recommendedName>
</protein>
<dbReference type="GO" id="GO:0009317">
    <property type="term" value="C:acetyl-CoA carboxylase complex"/>
    <property type="evidence" value="ECO:0007669"/>
    <property type="project" value="InterPro"/>
</dbReference>
<evidence type="ECO:0000256" key="7">
    <source>
        <dbReference type="ARBA" id="ARBA00022840"/>
    </source>
</evidence>
<evidence type="ECO:0000256" key="2">
    <source>
        <dbReference type="ARBA" id="ARBA00011883"/>
    </source>
</evidence>
<keyword evidence="6" id="KW-0276">Fatty acid metabolism</keyword>
<dbReference type="EMBL" id="JAYWIO010000006">
    <property type="protein sequence ID" value="KAK7256864.1"/>
    <property type="molecule type" value="Genomic_DNA"/>
</dbReference>
<dbReference type="InterPro" id="IPR029045">
    <property type="entry name" value="ClpP/crotonase-like_dom_sf"/>
</dbReference>
<dbReference type="HAMAP" id="MF_00823">
    <property type="entry name" value="AcetylCoA_CT_alpha"/>
    <property type="match status" value="1"/>
</dbReference>
<evidence type="ECO:0000256" key="3">
    <source>
        <dbReference type="ARBA" id="ARBA00022516"/>
    </source>
</evidence>
<keyword evidence="3" id="KW-0444">Lipid biosynthesis</keyword>
<dbReference type="AlphaFoldDB" id="A0AAN9EGX2"/>
<gene>
    <name evidence="14" type="ORF">RIF29_30407</name>
</gene>
<evidence type="ECO:0000313" key="14">
    <source>
        <dbReference type="EMBL" id="KAK7256864.1"/>
    </source>
</evidence>
<dbReference type="Proteomes" id="UP001372338">
    <property type="component" value="Unassembled WGS sequence"/>
</dbReference>
<dbReference type="EC" id="2.1.3.15" evidence="2"/>
<dbReference type="GO" id="GO:0005524">
    <property type="term" value="F:ATP binding"/>
    <property type="evidence" value="ECO:0007669"/>
    <property type="project" value="UniProtKB-KW"/>
</dbReference>
<evidence type="ECO:0000256" key="8">
    <source>
        <dbReference type="ARBA" id="ARBA00023098"/>
    </source>
</evidence>
<dbReference type="Gene3D" id="3.90.226.10">
    <property type="entry name" value="2-enoyl-CoA Hydratase, Chain A, domain 1"/>
    <property type="match status" value="1"/>
</dbReference>
<evidence type="ECO:0000256" key="11">
    <source>
        <dbReference type="ARBA" id="ARBA00058482"/>
    </source>
</evidence>
<keyword evidence="8" id="KW-0443">Lipid metabolism</keyword>
<evidence type="ECO:0000256" key="9">
    <source>
        <dbReference type="ARBA" id="ARBA00023160"/>
    </source>
</evidence>
<keyword evidence="9" id="KW-0275">Fatty acid biosynthesis</keyword>
<dbReference type="GO" id="GO:0006633">
    <property type="term" value="P:fatty acid biosynthetic process"/>
    <property type="evidence" value="ECO:0007669"/>
    <property type="project" value="UniProtKB-KW"/>
</dbReference>
<keyword evidence="15" id="KW-1185">Reference proteome</keyword>
<keyword evidence="4" id="KW-0808">Transferase</keyword>
<dbReference type="FunFam" id="3.90.226.10:FF:000008">
    <property type="entry name" value="Acetyl-coenzyme A carboxylase carboxyl transferase subunit alpha"/>
    <property type="match status" value="1"/>
</dbReference>
<reference evidence="14 15" key="1">
    <citation type="submission" date="2024-01" db="EMBL/GenBank/DDBJ databases">
        <title>The genomes of 5 underutilized Papilionoideae crops provide insights into root nodulation and disease resistanc.</title>
        <authorList>
            <person name="Yuan L."/>
        </authorList>
    </citation>
    <scope>NUCLEOTIDE SEQUENCE [LARGE SCALE GENOMIC DNA]</scope>
    <source>
        <strain evidence="14">ZHUSHIDOU_FW_LH</strain>
        <tissue evidence="14">Leaf</tissue>
    </source>
</reference>
<accession>A0AAN9EGX2</accession>
<comment type="function">
    <text evidence="11">Component of the acetyl coenzyme A carboxylase (ACC) complex. First, biotin carboxylase catalyzes the carboxylation of biotin on its carrier protein (BCCP) and then the CO(2) group is transferred by the carboxyltransferase to acetyl-CoA to form malonyl-CoA.</text>
</comment>
<evidence type="ECO:0000256" key="4">
    <source>
        <dbReference type="ARBA" id="ARBA00022679"/>
    </source>
</evidence>
<comment type="pathway">
    <text evidence="1">Lipid metabolism; malonyl-CoA biosynthesis; malonyl-CoA from acetyl-CoA: step 1/1.</text>
</comment>
<evidence type="ECO:0000256" key="6">
    <source>
        <dbReference type="ARBA" id="ARBA00022832"/>
    </source>
</evidence>
<dbReference type="NCBIfam" id="NF041504">
    <property type="entry name" value="AccA_sub"/>
    <property type="match status" value="1"/>
</dbReference>
<dbReference type="SUPFAM" id="SSF52096">
    <property type="entry name" value="ClpP/crotonase"/>
    <property type="match status" value="1"/>
</dbReference>
<sequence length="759" mass="84368">MAASSAASLTGASASDLLRSSTSGFSGVPLRTLGRSHLFLKKRDFTVASKLRKVKKNEYPWPDNPDPNVKGGVLSHLSHFKPLKEKPKPVTLEFEKPLVDLQKKIIDVRKMANETGLDFSDQILSLESKYQQALKDLYTHLTPIQRVNIARHPNRPTFLDHIFNITEKFVELHGDRAGYDDPAIVTGIGTIDGKRYMFIGHQKGRNTKENIQRNFGMPTPHGYRKALRLMKYADHHRFPIVTFIDTPGAYADLKSEELGQGEAIAHNLRTMFGLKVPVLSIVIGEGGSGGALAIGCANKLLMLENAVFYVASPEACAAILWKSAKAAPKAAEKLKITANELCRLQVADGVIPEPLGGAHADPSWTSQQIKIAINETMDELSKLNTEDLLQHRHDKFRKIGGFQEGIPIDPKKKINMKKRDIPVARRIPDAELEAEVQKLKQKILETKGSSAEPPRLDLDDMIKKLKKEVDHEYSEAIKAVGLTDRLSKLKEEVTKANSQNQFIDPLLKDKIEKLKAEFDQGLSAAPNYGKLQSKLEMLKELSKVKHMSETKNEAATLKQELKTIFDDVLNNPRIKENYETLKAEIQSVGASSPSDLDDELKKKIIEFNKEVDLQLANALKSAGLDVKYVKAKPRDGRDESSLSEYESKIEELNKDIEKEIEYSVNSSDVKSKIELLKLEVAKAGDTPDVDSNNRIAALVQQIKQSLVETVDSSRLKEKYENVVSKVSSENGSLKAEDPAGDSPANEEFTAKVGANRNFS</sequence>
<dbReference type="PRINTS" id="PR01069">
    <property type="entry name" value="ACCCTRFRASEA"/>
</dbReference>
<evidence type="ECO:0000256" key="12">
    <source>
        <dbReference type="SAM" id="MobiDB-lite"/>
    </source>
</evidence>
<feature type="domain" description="CoA carboxyltransferase C-terminal" evidence="13">
    <location>
        <begin position="125"/>
        <end position="379"/>
    </location>
</feature>
<dbReference type="InterPro" id="IPR011763">
    <property type="entry name" value="COA_CT_C"/>
</dbReference>
<proteinExistence type="inferred from homology"/>